<dbReference type="InterPro" id="IPR000086">
    <property type="entry name" value="NUDIX_hydrolase_dom"/>
</dbReference>
<accession>A0A9X3PA54</accession>
<evidence type="ECO:0000313" key="7">
    <source>
        <dbReference type="Proteomes" id="UP001146067"/>
    </source>
</evidence>
<reference evidence="6" key="1">
    <citation type="submission" date="2022-12" db="EMBL/GenBank/DDBJ databases">
        <title>Gycomyces niveus sp.nov.,a novel actinomycete isolated from soil in Shouguan.</title>
        <authorList>
            <person name="Yang X."/>
        </authorList>
    </citation>
    <scope>NUCLEOTIDE SEQUENCE</scope>
    <source>
        <strain evidence="6">NEAU-A15</strain>
    </source>
</reference>
<dbReference type="CDD" id="cd18876">
    <property type="entry name" value="NUDIX_Hydrolase"/>
    <property type="match status" value="1"/>
</dbReference>
<gene>
    <name evidence="6" type="ORF">O1R50_14560</name>
</gene>
<dbReference type="PROSITE" id="PS51462">
    <property type="entry name" value="NUDIX"/>
    <property type="match status" value="1"/>
</dbReference>
<evidence type="ECO:0000256" key="3">
    <source>
        <dbReference type="ARBA" id="ARBA00022801"/>
    </source>
</evidence>
<evidence type="ECO:0000256" key="4">
    <source>
        <dbReference type="RuleBase" id="RU003476"/>
    </source>
</evidence>
<evidence type="ECO:0000259" key="5">
    <source>
        <dbReference type="PROSITE" id="PS51462"/>
    </source>
</evidence>
<comment type="caution">
    <text evidence="6">The sequence shown here is derived from an EMBL/GenBank/DDBJ whole genome shotgun (WGS) entry which is preliminary data.</text>
</comment>
<sequence>MTPLPQAVLDGFASSYAVACAFATDSDGRALVVKPTYREEWQFVGGMVDRGEAPHEACAREIKEEIGIDLPVGDLLVLDYVPDHGFVSAPMTIYIFDCGTVGDPGQIRLQEDELEDFAFLPVDEAASRFHPANGPRFDLAAKARRTGRTTYVPQNHSAPR</sequence>
<organism evidence="6 7">
    <name type="scientific">Glycomyces luteolus</name>
    <dbReference type="NCBI Taxonomy" id="2670330"/>
    <lineage>
        <taxon>Bacteria</taxon>
        <taxon>Bacillati</taxon>
        <taxon>Actinomycetota</taxon>
        <taxon>Actinomycetes</taxon>
        <taxon>Glycomycetales</taxon>
        <taxon>Glycomycetaceae</taxon>
        <taxon>Glycomyces</taxon>
    </lineage>
</organism>
<dbReference type="RefSeq" id="WP_270110802.1">
    <property type="nucleotide sequence ID" value="NZ_JAPZVP010000010.1"/>
</dbReference>
<dbReference type="InterPro" id="IPR020084">
    <property type="entry name" value="NUDIX_hydrolase_CS"/>
</dbReference>
<dbReference type="GO" id="GO:0016787">
    <property type="term" value="F:hydrolase activity"/>
    <property type="evidence" value="ECO:0007669"/>
    <property type="project" value="UniProtKB-KW"/>
</dbReference>
<dbReference type="PROSITE" id="PS00893">
    <property type="entry name" value="NUDIX_BOX"/>
    <property type="match status" value="1"/>
</dbReference>
<keyword evidence="7" id="KW-1185">Reference proteome</keyword>
<dbReference type="Proteomes" id="UP001146067">
    <property type="component" value="Unassembled WGS sequence"/>
</dbReference>
<feature type="domain" description="Nudix hydrolase" evidence="5">
    <location>
        <begin position="13"/>
        <end position="142"/>
    </location>
</feature>
<dbReference type="PANTHER" id="PTHR43046">
    <property type="entry name" value="GDP-MANNOSE MANNOSYL HYDROLASE"/>
    <property type="match status" value="1"/>
</dbReference>
<dbReference type="Gene3D" id="3.90.79.10">
    <property type="entry name" value="Nucleoside Triphosphate Pyrophosphohydrolase"/>
    <property type="match status" value="1"/>
</dbReference>
<dbReference type="InterPro" id="IPR015797">
    <property type="entry name" value="NUDIX_hydrolase-like_dom_sf"/>
</dbReference>
<dbReference type="EMBL" id="JAPZVP010000010">
    <property type="protein sequence ID" value="MDA1360849.1"/>
    <property type="molecule type" value="Genomic_DNA"/>
</dbReference>
<comment type="similarity">
    <text evidence="2 4">Belongs to the Nudix hydrolase family.</text>
</comment>
<dbReference type="PANTHER" id="PTHR43046:SF14">
    <property type="entry name" value="MUTT_NUDIX FAMILY PROTEIN"/>
    <property type="match status" value="1"/>
</dbReference>
<comment type="cofactor">
    <cofactor evidence="1">
        <name>Mg(2+)</name>
        <dbReference type="ChEBI" id="CHEBI:18420"/>
    </cofactor>
</comment>
<evidence type="ECO:0000256" key="1">
    <source>
        <dbReference type="ARBA" id="ARBA00001946"/>
    </source>
</evidence>
<proteinExistence type="inferred from homology"/>
<protein>
    <submittedName>
        <fullName evidence="6">NUDIX hydrolase</fullName>
    </submittedName>
</protein>
<dbReference type="PRINTS" id="PR00502">
    <property type="entry name" value="NUDIXFAMILY"/>
</dbReference>
<dbReference type="AlphaFoldDB" id="A0A9X3PA54"/>
<evidence type="ECO:0000313" key="6">
    <source>
        <dbReference type="EMBL" id="MDA1360849.1"/>
    </source>
</evidence>
<name>A0A9X3PA54_9ACTN</name>
<keyword evidence="3 4" id="KW-0378">Hydrolase</keyword>
<evidence type="ECO:0000256" key="2">
    <source>
        <dbReference type="ARBA" id="ARBA00005582"/>
    </source>
</evidence>
<dbReference type="Pfam" id="PF00293">
    <property type="entry name" value="NUDIX"/>
    <property type="match status" value="1"/>
</dbReference>
<dbReference type="SUPFAM" id="SSF55811">
    <property type="entry name" value="Nudix"/>
    <property type="match status" value="1"/>
</dbReference>
<dbReference type="InterPro" id="IPR020476">
    <property type="entry name" value="Nudix_hydrolase"/>
</dbReference>